<dbReference type="PRINTS" id="PR00045">
    <property type="entry name" value="SIGMA54FCT"/>
</dbReference>
<dbReference type="GO" id="GO:0003677">
    <property type="term" value="F:DNA binding"/>
    <property type="evidence" value="ECO:0007669"/>
    <property type="project" value="UniProtKB-KW"/>
</dbReference>
<evidence type="ECO:0000256" key="1">
    <source>
        <dbReference type="ARBA" id="ARBA00008798"/>
    </source>
</evidence>
<dbReference type="NCBIfam" id="TIGR02395">
    <property type="entry name" value="rpoN_sigma"/>
    <property type="match status" value="1"/>
</dbReference>
<dbReference type="PANTHER" id="PTHR32248:SF4">
    <property type="entry name" value="RNA POLYMERASE SIGMA-54 FACTOR"/>
    <property type="match status" value="1"/>
</dbReference>
<dbReference type="GO" id="GO:0016987">
    <property type="term" value="F:sigma factor activity"/>
    <property type="evidence" value="ECO:0007669"/>
    <property type="project" value="UniProtKB-KW"/>
</dbReference>
<evidence type="ECO:0000313" key="13">
    <source>
        <dbReference type="Proteomes" id="UP000245212"/>
    </source>
</evidence>
<evidence type="ECO:0000259" key="10">
    <source>
        <dbReference type="Pfam" id="PF04552"/>
    </source>
</evidence>
<keyword evidence="4 9" id="KW-0548">Nucleotidyltransferase</keyword>
<keyword evidence="5 9" id="KW-0805">Transcription regulation</keyword>
<evidence type="ECO:0000256" key="3">
    <source>
        <dbReference type="ARBA" id="ARBA00022679"/>
    </source>
</evidence>
<keyword evidence="6 9" id="KW-0731">Sigma factor</keyword>
<comment type="caution">
    <text evidence="12">The sequence shown here is derived from an EMBL/GenBank/DDBJ whole genome shotgun (WGS) entry which is preliminary data.</text>
</comment>
<evidence type="ECO:0000256" key="4">
    <source>
        <dbReference type="ARBA" id="ARBA00022695"/>
    </source>
</evidence>
<dbReference type="GO" id="GO:0006352">
    <property type="term" value="P:DNA-templated transcription initiation"/>
    <property type="evidence" value="ECO:0007669"/>
    <property type="project" value="InterPro"/>
</dbReference>
<keyword evidence="8 9" id="KW-0804">Transcription</keyword>
<feature type="domain" description="RNA polymerase sigma factor 54 DNA-binding" evidence="10">
    <location>
        <begin position="280"/>
        <end position="439"/>
    </location>
</feature>
<keyword evidence="3 9" id="KW-0808">Transferase</keyword>
<evidence type="ECO:0000256" key="2">
    <source>
        <dbReference type="ARBA" id="ARBA00022478"/>
    </source>
</evidence>
<dbReference type="InterPro" id="IPR000394">
    <property type="entry name" value="RNA_pol_sigma_54"/>
</dbReference>
<dbReference type="InterPro" id="IPR007634">
    <property type="entry name" value="RNA_pol_sigma_54_DNA-bd"/>
</dbReference>
<dbReference type="Pfam" id="PF04963">
    <property type="entry name" value="Sigma54_CBD"/>
    <property type="match status" value="1"/>
</dbReference>
<dbReference type="Pfam" id="PF04552">
    <property type="entry name" value="Sigma54_DBD"/>
    <property type="match status" value="1"/>
</dbReference>
<dbReference type="PANTHER" id="PTHR32248">
    <property type="entry name" value="RNA POLYMERASE SIGMA-54 FACTOR"/>
    <property type="match status" value="1"/>
</dbReference>
<dbReference type="InterPro" id="IPR038709">
    <property type="entry name" value="RpoN_core-bd_sf"/>
</dbReference>
<dbReference type="PROSITE" id="PS00718">
    <property type="entry name" value="SIGMA54_2"/>
    <property type="match status" value="1"/>
</dbReference>
<dbReference type="GO" id="GO:0000428">
    <property type="term" value="C:DNA-directed RNA polymerase complex"/>
    <property type="evidence" value="ECO:0007669"/>
    <property type="project" value="UniProtKB-KW"/>
</dbReference>
<dbReference type="Gene3D" id="1.10.10.1330">
    <property type="entry name" value="RNA polymerase sigma-54 factor, core-binding domain"/>
    <property type="match status" value="1"/>
</dbReference>
<dbReference type="Proteomes" id="UP000245212">
    <property type="component" value="Unassembled WGS sequence"/>
</dbReference>
<comment type="function">
    <text evidence="9">Sigma factors are initiation factors that promote the attachment of RNA polymerase to specific initiation sites and are then released.</text>
</comment>
<keyword evidence="2 9" id="KW-0240">DNA-directed RNA polymerase</keyword>
<reference evidence="13" key="1">
    <citation type="submission" date="2018-05" db="EMBL/GenBank/DDBJ databases">
        <authorList>
            <person name="Li Y."/>
        </authorList>
    </citation>
    <scope>NUCLEOTIDE SEQUENCE [LARGE SCALE GENOMIC DNA]</scope>
    <source>
        <strain evidence="13">3d-2-2</strain>
    </source>
</reference>
<dbReference type="GO" id="GO:0016779">
    <property type="term" value="F:nucleotidyltransferase activity"/>
    <property type="evidence" value="ECO:0007669"/>
    <property type="project" value="UniProtKB-KW"/>
</dbReference>
<dbReference type="Pfam" id="PF00309">
    <property type="entry name" value="Sigma54_AID"/>
    <property type="match status" value="1"/>
</dbReference>
<dbReference type="GO" id="GO:0001216">
    <property type="term" value="F:DNA-binding transcription activator activity"/>
    <property type="evidence" value="ECO:0007669"/>
    <property type="project" value="InterPro"/>
</dbReference>
<sequence>MSQLSVSLQLGQRLSLTPQLRQSLRLLQLSTLALHEEVVRLADENPLLELADAGPAAPAYDDDMVFEEAAPVTLRDHLLEQLTFQPADERRKALVQVLIDALDDSGWLPDTLDDIRTWLPDTLAIETTELEAALHLLQSFDPPGIGARSLEECLVLQLQAMDTHAFPYADDPAVVTCALSICQSHLDLVAARKLNQLRTLLPFDAGTIQHACELIAHLSPHPGHDWTRPAADYVIPDILATRDARGRWQAELNPAALPRISLNQQYASLLQAQDAREHSAMHEQLQQARWLLRSLGQRYDTLLKIGQAVVRRQAGFLDTGPTAMQAMTLKDIAQDIDMHESTVSRAIAQKYMHTPHGLVDFKQFFSARLAGADGTQDSTSATAVQALLREIIAAESPDKPVSDNQLADLLSARGVAIARRTVAKYREALRIPPASARKRPPT</sequence>
<dbReference type="EMBL" id="QETA01000005">
    <property type="protein sequence ID" value="PWF22246.1"/>
    <property type="molecule type" value="Genomic_DNA"/>
</dbReference>
<evidence type="ECO:0000256" key="7">
    <source>
        <dbReference type="ARBA" id="ARBA00023125"/>
    </source>
</evidence>
<gene>
    <name evidence="12" type="primary">rpoN</name>
    <name evidence="12" type="ORF">DD235_12800</name>
</gene>
<accession>A0A2V1K276</accession>
<dbReference type="Gene3D" id="1.10.10.60">
    <property type="entry name" value="Homeodomain-like"/>
    <property type="match status" value="1"/>
</dbReference>
<evidence type="ECO:0000313" key="12">
    <source>
        <dbReference type="EMBL" id="PWF22246.1"/>
    </source>
</evidence>
<name>A0A2V1K276_9BURK</name>
<evidence type="ECO:0000256" key="8">
    <source>
        <dbReference type="ARBA" id="ARBA00023163"/>
    </source>
</evidence>
<proteinExistence type="inferred from homology"/>
<dbReference type="InterPro" id="IPR007046">
    <property type="entry name" value="RNA_pol_sigma_54_core-bd"/>
</dbReference>
<dbReference type="NCBIfam" id="NF009118">
    <property type="entry name" value="PRK12469.1"/>
    <property type="match status" value="1"/>
</dbReference>
<evidence type="ECO:0000256" key="5">
    <source>
        <dbReference type="ARBA" id="ARBA00023015"/>
    </source>
</evidence>
<dbReference type="RefSeq" id="WP_109062484.1">
    <property type="nucleotide sequence ID" value="NZ_QETA01000005.1"/>
</dbReference>
<protein>
    <recommendedName>
        <fullName evidence="9">RNA polymerase sigma-54 factor</fullName>
    </recommendedName>
</protein>
<evidence type="ECO:0000256" key="6">
    <source>
        <dbReference type="ARBA" id="ARBA00023082"/>
    </source>
</evidence>
<keyword evidence="7 9" id="KW-0238">DNA-binding</keyword>
<feature type="domain" description="RNA polymerase sigma factor 54 core-binding" evidence="11">
    <location>
        <begin position="69"/>
        <end position="266"/>
    </location>
</feature>
<organism evidence="12 13">
    <name type="scientific">Corticimicrobacter populi</name>
    <dbReference type="NCBI Taxonomy" id="2175229"/>
    <lineage>
        <taxon>Bacteria</taxon>
        <taxon>Pseudomonadati</taxon>
        <taxon>Pseudomonadota</taxon>
        <taxon>Betaproteobacteria</taxon>
        <taxon>Burkholderiales</taxon>
        <taxon>Alcaligenaceae</taxon>
        <taxon>Corticimicrobacter</taxon>
    </lineage>
</organism>
<dbReference type="AlphaFoldDB" id="A0A2V1K276"/>
<dbReference type="PIRSF" id="PIRSF000774">
    <property type="entry name" value="RpoN"/>
    <property type="match status" value="1"/>
</dbReference>
<comment type="similarity">
    <text evidence="1 9">Belongs to the sigma-54 factor family.</text>
</comment>
<evidence type="ECO:0000256" key="9">
    <source>
        <dbReference type="PIRNR" id="PIRNR000774"/>
    </source>
</evidence>
<evidence type="ECO:0000259" key="11">
    <source>
        <dbReference type="Pfam" id="PF04963"/>
    </source>
</evidence>
<dbReference type="PROSITE" id="PS50044">
    <property type="entry name" value="SIGMA54_3"/>
    <property type="match status" value="1"/>
</dbReference>
<keyword evidence="13" id="KW-1185">Reference proteome</keyword>